<dbReference type="SUPFAM" id="SSF102462">
    <property type="entry name" value="Peptidyl-tRNA hydrolase II"/>
    <property type="match status" value="1"/>
</dbReference>
<dbReference type="RefSeq" id="WP_342766904.1">
    <property type="nucleotide sequence ID" value="NZ_QNSB01000001.1"/>
</dbReference>
<comment type="caution">
    <text evidence="2">The sequence shown here is derived from an EMBL/GenBank/DDBJ whole genome shotgun (WGS) entry which is preliminary data.</text>
</comment>
<dbReference type="Gene3D" id="3.40.1490.10">
    <property type="entry name" value="Bit1"/>
    <property type="match status" value="1"/>
</dbReference>
<proteinExistence type="predicted"/>
<reference evidence="2 3" key="1">
    <citation type="submission" date="2018-06" db="EMBL/GenBank/DDBJ databases">
        <title>Freshwater and sediment microbial communities from various areas in North America, analyzing microbe dynamics in response to fracking.</title>
        <authorList>
            <person name="Lamendella R."/>
        </authorList>
    </citation>
    <scope>NUCLEOTIDE SEQUENCE [LARGE SCALE GENOMIC DNA]</scope>
    <source>
        <strain evidence="2 3">3b_TX</strain>
    </source>
</reference>
<sequence>MSDGQHPGDAGPGTEEAGPGTVERMRRHEHDHEIPWSLPIVVRRSKAHPSRHIDVLEATARAVVTFLDDPRSHPRGQWHEAVEHWRDGAIRKVVRRGDGRKFEEAKALGCVSVIHGGSDGFAPAEVLVFPPGPVKPLPKELAKLQVGGTEFPDDGESAVPAAEAVVTIEITPLVSLTSGKAAAQCGHAAQLAYEQMPAESRQRWRESGFALRVVRPSREEWAANVRPVRVVDAGFTEVDGPTETTRAFW</sequence>
<dbReference type="InterPro" id="IPR023476">
    <property type="entry name" value="Pep_tRNA_hydro_II_dom_sf"/>
</dbReference>
<evidence type="ECO:0000313" key="3">
    <source>
        <dbReference type="Proteomes" id="UP000253509"/>
    </source>
</evidence>
<evidence type="ECO:0000313" key="2">
    <source>
        <dbReference type="EMBL" id="RBP74309.1"/>
    </source>
</evidence>
<feature type="region of interest" description="Disordered" evidence="1">
    <location>
        <begin position="1"/>
        <end position="30"/>
    </location>
</feature>
<dbReference type="EMBL" id="QNSB01000001">
    <property type="protein sequence ID" value="RBP74309.1"/>
    <property type="molecule type" value="Genomic_DNA"/>
</dbReference>
<gene>
    <name evidence="2" type="ORF">DFO65_10126</name>
</gene>
<keyword evidence="3" id="KW-1185">Reference proteome</keyword>
<accession>A0A366IN86</accession>
<dbReference type="Proteomes" id="UP000253509">
    <property type="component" value="Unassembled WGS sequence"/>
</dbReference>
<evidence type="ECO:0000256" key="1">
    <source>
        <dbReference type="SAM" id="MobiDB-lite"/>
    </source>
</evidence>
<organism evidence="2 3">
    <name type="scientific">Brevibacterium celere</name>
    <dbReference type="NCBI Taxonomy" id="225845"/>
    <lineage>
        <taxon>Bacteria</taxon>
        <taxon>Bacillati</taxon>
        <taxon>Actinomycetota</taxon>
        <taxon>Actinomycetes</taxon>
        <taxon>Micrococcales</taxon>
        <taxon>Brevibacteriaceae</taxon>
        <taxon>Brevibacterium</taxon>
    </lineage>
</organism>
<dbReference type="AlphaFoldDB" id="A0A366IN86"/>
<name>A0A366IN86_9MICO</name>
<protein>
    <submittedName>
        <fullName evidence="2">Uncharacterized protein</fullName>
    </submittedName>
</protein>